<evidence type="ECO:0000256" key="5">
    <source>
        <dbReference type="ARBA" id="ARBA00022691"/>
    </source>
</evidence>
<sequence length="199" mass="21916">MAKLWPYATPGIPDHLFEQLPGIPLSSREVRLLLLGYLRLKPKDVLWDIGAGTGTLAIEAALMIPGGKVVAVERDEDVADLIRRNCDRFSLTNVQVIQGSAPGCLSELPHHPDCIFVEGGRNLKEILLAAWDYLPSLGRVVVTAGNLETLYVVSETFAHLRVRNIEAAQPAVNRLETKGNYQVFTAVDPIFILSGEKYE</sequence>
<dbReference type="EMBL" id="MRCG01000011">
    <property type="protein sequence ID" value="OKH46842.1"/>
    <property type="molecule type" value="Genomic_DNA"/>
</dbReference>
<evidence type="ECO:0000256" key="1">
    <source>
        <dbReference type="ARBA" id="ARBA00004953"/>
    </source>
</evidence>
<dbReference type="SUPFAM" id="SSF53335">
    <property type="entry name" value="S-adenosyl-L-methionine-dependent methyltransferases"/>
    <property type="match status" value="1"/>
</dbReference>
<dbReference type="InterPro" id="IPR029063">
    <property type="entry name" value="SAM-dependent_MTases_sf"/>
</dbReference>
<keyword evidence="5" id="KW-0949">S-adenosyl-L-methionine</keyword>
<dbReference type="GO" id="GO:0032259">
    <property type="term" value="P:methylation"/>
    <property type="evidence" value="ECO:0007669"/>
    <property type="project" value="UniProtKB-KW"/>
</dbReference>
<dbReference type="CDD" id="cd02440">
    <property type="entry name" value="AdoMet_MTases"/>
    <property type="match status" value="1"/>
</dbReference>
<reference evidence="6 7" key="1">
    <citation type="submission" date="2016-11" db="EMBL/GenBank/DDBJ databases">
        <title>Draft Genome Sequences of Nine Cyanobacterial Strains from Diverse Habitats.</title>
        <authorList>
            <person name="Zhu T."/>
            <person name="Hou S."/>
            <person name="Lu X."/>
            <person name="Hess W.R."/>
        </authorList>
    </citation>
    <scope>NUCLEOTIDE SEQUENCE [LARGE SCALE GENOMIC DNA]</scope>
    <source>
        <strain evidence="6 7">NIES-30</strain>
    </source>
</reference>
<comment type="caution">
    <text evidence="6">The sequence shown here is derived from an EMBL/GenBank/DDBJ whole genome shotgun (WGS) entry which is preliminary data.</text>
</comment>
<name>A0A1U7J3C9_9CYAN</name>
<dbReference type="InterPro" id="IPR014008">
    <property type="entry name" value="Cbl_synth_MTase_CbiT"/>
</dbReference>
<dbReference type="GO" id="GO:0009236">
    <property type="term" value="P:cobalamin biosynthetic process"/>
    <property type="evidence" value="ECO:0007669"/>
    <property type="project" value="UniProtKB-UniPathway"/>
</dbReference>
<evidence type="ECO:0000256" key="4">
    <source>
        <dbReference type="ARBA" id="ARBA00022679"/>
    </source>
</evidence>
<dbReference type="NCBIfam" id="TIGR02469">
    <property type="entry name" value="CbiT"/>
    <property type="match status" value="1"/>
</dbReference>
<evidence type="ECO:0000256" key="3">
    <source>
        <dbReference type="ARBA" id="ARBA00022603"/>
    </source>
</evidence>
<evidence type="ECO:0000313" key="6">
    <source>
        <dbReference type="EMBL" id="OKH46842.1"/>
    </source>
</evidence>
<dbReference type="STRING" id="549789.NIES30_15160"/>
<dbReference type="Proteomes" id="UP000185557">
    <property type="component" value="Unassembled WGS sequence"/>
</dbReference>
<keyword evidence="2" id="KW-0169">Cobalamin biosynthesis</keyword>
<keyword evidence="7" id="KW-1185">Reference proteome</keyword>
<dbReference type="InterPro" id="IPR050714">
    <property type="entry name" value="Cobalamin_biosynth_MTase"/>
</dbReference>
<comment type="pathway">
    <text evidence="1">Cofactor biosynthesis; adenosylcobalamin biosynthesis.</text>
</comment>
<dbReference type="GO" id="GO:0008276">
    <property type="term" value="F:protein methyltransferase activity"/>
    <property type="evidence" value="ECO:0007669"/>
    <property type="project" value="InterPro"/>
</dbReference>
<evidence type="ECO:0000313" key="7">
    <source>
        <dbReference type="Proteomes" id="UP000185557"/>
    </source>
</evidence>
<gene>
    <name evidence="6" type="ORF">NIES30_15160</name>
</gene>
<dbReference type="OrthoDB" id="9780707at2"/>
<dbReference type="AlphaFoldDB" id="A0A1U7J3C9"/>
<accession>A0A1U7J3C9</accession>
<proteinExistence type="predicted"/>
<dbReference type="UniPathway" id="UPA00148"/>
<dbReference type="RefSeq" id="WP_073609268.1">
    <property type="nucleotide sequence ID" value="NZ_MRCG01000011.1"/>
</dbReference>
<dbReference type="Gene3D" id="3.40.50.150">
    <property type="entry name" value="Vaccinia Virus protein VP39"/>
    <property type="match status" value="1"/>
</dbReference>
<dbReference type="PANTHER" id="PTHR43182:SF1">
    <property type="entry name" value="COBALT-PRECORRIN-7 C(5)-METHYLTRANSFERASE"/>
    <property type="match status" value="1"/>
</dbReference>
<protein>
    <submittedName>
        <fullName evidence="6">Precorrin-6Y C5,15-methyltransferase (Decarboxylating) subunit CbiT</fullName>
    </submittedName>
</protein>
<evidence type="ECO:0000256" key="2">
    <source>
        <dbReference type="ARBA" id="ARBA00022573"/>
    </source>
</evidence>
<organism evidence="6 7">
    <name type="scientific">Phormidium tenue NIES-30</name>
    <dbReference type="NCBI Taxonomy" id="549789"/>
    <lineage>
        <taxon>Bacteria</taxon>
        <taxon>Bacillati</taxon>
        <taxon>Cyanobacteriota</taxon>
        <taxon>Cyanophyceae</taxon>
        <taxon>Oscillatoriophycideae</taxon>
        <taxon>Oscillatoriales</taxon>
        <taxon>Oscillatoriaceae</taxon>
        <taxon>Phormidium</taxon>
    </lineage>
</organism>
<keyword evidence="4 6" id="KW-0808">Transferase</keyword>
<dbReference type="PANTHER" id="PTHR43182">
    <property type="entry name" value="COBALT-PRECORRIN-6B C(15)-METHYLTRANSFERASE (DECARBOXYLATING)"/>
    <property type="match status" value="1"/>
</dbReference>
<dbReference type="NCBIfam" id="NF005640">
    <property type="entry name" value="PRK07402.1"/>
    <property type="match status" value="1"/>
</dbReference>
<dbReference type="Pfam" id="PF01135">
    <property type="entry name" value="PCMT"/>
    <property type="match status" value="1"/>
</dbReference>
<keyword evidence="3 6" id="KW-0489">Methyltransferase</keyword>